<dbReference type="Proteomes" id="UP001500840">
    <property type="component" value="Unassembled WGS sequence"/>
</dbReference>
<feature type="region of interest" description="Disordered" evidence="6">
    <location>
        <begin position="363"/>
        <end position="435"/>
    </location>
</feature>
<dbReference type="EMBL" id="BAABGA010000035">
    <property type="protein sequence ID" value="GAA4455850.1"/>
    <property type="molecule type" value="Genomic_DNA"/>
</dbReference>
<feature type="compositionally biased region" description="Polar residues" evidence="6">
    <location>
        <begin position="390"/>
        <end position="400"/>
    </location>
</feature>
<feature type="compositionally biased region" description="Polar residues" evidence="6">
    <location>
        <begin position="423"/>
        <end position="435"/>
    </location>
</feature>
<dbReference type="CDD" id="cd00397">
    <property type="entry name" value="DNA_BRE_C"/>
    <property type="match status" value="1"/>
</dbReference>
<feature type="domain" description="Tyr recombinase" evidence="7">
    <location>
        <begin position="179"/>
        <end position="370"/>
    </location>
</feature>
<dbReference type="PROSITE" id="PS51898">
    <property type="entry name" value="TYR_RECOMBINASE"/>
    <property type="match status" value="1"/>
</dbReference>
<evidence type="ECO:0000256" key="6">
    <source>
        <dbReference type="SAM" id="MobiDB-lite"/>
    </source>
</evidence>
<dbReference type="PROSITE" id="PS51900">
    <property type="entry name" value="CB"/>
    <property type="match status" value="1"/>
</dbReference>
<dbReference type="InterPro" id="IPR050090">
    <property type="entry name" value="Tyrosine_recombinase_XerCD"/>
</dbReference>
<evidence type="ECO:0000313" key="10">
    <source>
        <dbReference type="Proteomes" id="UP001500840"/>
    </source>
</evidence>
<dbReference type="Pfam" id="PF13102">
    <property type="entry name" value="Phage_int_SAM_5"/>
    <property type="match status" value="1"/>
</dbReference>
<dbReference type="SUPFAM" id="SSF56349">
    <property type="entry name" value="DNA breaking-rejoining enzymes"/>
    <property type="match status" value="1"/>
</dbReference>
<name>A0ABP8MV18_9BACT</name>
<dbReference type="InterPro" id="IPR013762">
    <property type="entry name" value="Integrase-like_cat_sf"/>
</dbReference>
<dbReference type="InterPro" id="IPR025269">
    <property type="entry name" value="SAM-like_dom"/>
</dbReference>
<organism evidence="9 10">
    <name type="scientific">Novipirellula rosea</name>
    <dbReference type="NCBI Taxonomy" id="1031540"/>
    <lineage>
        <taxon>Bacteria</taxon>
        <taxon>Pseudomonadati</taxon>
        <taxon>Planctomycetota</taxon>
        <taxon>Planctomycetia</taxon>
        <taxon>Pirellulales</taxon>
        <taxon>Pirellulaceae</taxon>
        <taxon>Novipirellula</taxon>
    </lineage>
</organism>
<gene>
    <name evidence="9" type="ORF">GCM10023156_30540</name>
</gene>
<reference evidence="10" key="1">
    <citation type="journal article" date="2019" name="Int. J. Syst. Evol. Microbiol.">
        <title>The Global Catalogue of Microorganisms (GCM) 10K type strain sequencing project: providing services to taxonomists for standard genome sequencing and annotation.</title>
        <authorList>
            <consortium name="The Broad Institute Genomics Platform"/>
            <consortium name="The Broad Institute Genome Sequencing Center for Infectious Disease"/>
            <person name="Wu L."/>
            <person name="Ma J."/>
        </authorList>
    </citation>
    <scope>NUCLEOTIDE SEQUENCE [LARGE SCALE GENOMIC DNA]</scope>
    <source>
        <strain evidence="10">JCM 17759</strain>
    </source>
</reference>
<evidence type="ECO:0000256" key="3">
    <source>
        <dbReference type="ARBA" id="ARBA00023125"/>
    </source>
</evidence>
<dbReference type="Gene3D" id="1.10.443.10">
    <property type="entry name" value="Intergrase catalytic core"/>
    <property type="match status" value="1"/>
</dbReference>
<keyword evidence="3 5" id="KW-0238">DNA-binding</keyword>
<accession>A0ABP8MV18</accession>
<sequence length="435" mass="49649">MVDRRRKTIGLGDFDETSAALAKEHVEHLIGQQKRNRPPSNKTLIWLETLPIEIHDRLSALALCETRERCELPRTVLAYMRAYIESRTDWKKPENYRQSADHLETFLKRDIPLTAMTKGEAERWHRWMMDADKGPGLSPNTAGQHVKRCRQMMKEAIDDRLIESNPFKGIKIDLRSDTSKNRFVDEQMATTILDACPDQEWRTIFALARFGGLRCPSEVLRLRWSDIQWERGRFKVTAPKTERYGKGERIVPLWPELRAELDDLSTLAEPGLGCPSDAYVIRRYRDSEANLRTTFNKIVERAGVGVFPKPFMALRASRRTELERTGRFANHVLNDWFGHSGAIAETHYLQTTEADYTEATGVEHPTPLAIPSSHQRRSIPEGQPDPEGQNEGQSRGQQEAPTPIRTQKKPSKTGLLIGAYGCGSTQEYTPEDSNL</sequence>
<keyword evidence="10" id="KW-1185">Reference proteome</keyword>
<dbReference type="Pfam" id="PF00589">
    <property type="entry name" value="Phage_integrase"/>
    <property type="match status" value="1"/>
</dbReference>
<protein>
    <recommendedName>
        <fullName evidence="11">Phage integrase family protein</fullName>
    </recommendedName>
</protein>
<evidence type="ECO:0008006" key="11">
    <source>
        <dbReference type="Google" id="ProtNLM"/>
    </source>
</evidence>
<evidence type="ECO:0000313" key="9">
    <source>
        <dbReference type="EMBL" id="GAA4455850.1"/>
    </source>
</evidence>
<keyword evidence="4" id="KW-0233">DNA recombination</keyword>
<keyword evidence="2" id="KW-0229">DNA integration</keyword>
<evidence type="ECO:0000259" key="7">
    <source>
        <dbReference type="PROSITE" id="PS51898"/>
    </source>
</evidence>
<evidence type="ECO:0000259" key="8">
    <source>
        <dbReference type="PROSITE" id="PS51900"/>
    </source>
</evidence>
<proteinExistence type="inferred from homology"/>
<dbReference type="PANTHER" id="PTHR30349:SF64">
    <property type="entry name" value="PROPHAGE INTEGRASE INTD-RELATED"/>
    <property type="match status" value="1"/>
</dbReference>
<evidence type="ECO:0000256" key="5">
    <source>
        <dbReference type="PROSITE-ProRule" id="PRU01248"/>
    </source>
</evidence>
<dbReference type="InterPro" id="IPR010998">
    <property type="entry name" value="Integrase_recombinase_N"/>
</dbReference>
<dbReference type="InterPro" id="IPR044068">
    <property type="entry name" value="CB"/>
</dbReference>
<dbReference type="InterPro" id="IPR011010">
    <property type="entry name" value="DNA_brk_join_enz"/>
</dbReference>
<dbReference type="PANTHER" id="PTHR30349">
    <property type="entry name" value="PHAGE INTEGRASE-RELATED"/>
    <property type="match status" value="1"/>
</dbReference>
<evidence type="ECO:0000256" key="4">
    <source>
        <dbReference type="ARBA" id="ARBA00023172"/>
    </source>
</evidence>
<evidence type="ECO:0000256" key="2">
    <source>
        <dbReference type="ARBA" id="ARBA00022908"/>
    </source>
</evidence>
<evidence type="ECO:0000256" key="1">
    <source>
        <dbReference type="ARBA" id="ARBA00008857"/>
    </source>
</evidence>
<dbReference type="InterPro" id="IPR002104">
    <property type="entry name" value="Integrase_catalytic"/>
</dbReference>
<comment type="caution">
    <text evidence="9">The sequence shown here is derived from an EMBL/GenBank/DDBJ whole genome shotgun (WGS) entry which is preliminary data.</text>
</comment>
<dbReference type="Gene3D" id="1.10.150.130">
    <property type="match status" value="1"/>
</dbReference>
<feature type="domain" description="Core-binding (CB)" evidence="8">
    <location>
        <begin position="74"/>
        <end position="157"/>
    </location>
</feature>
<comment type="similarity">
    <text evidence="1">Belongs to the 'phage' integrase family.</text>
</comment>